<dbReference type="EMBL" id="JBJXBP010000008">
    <property type="protein sequence ID" value="KAL3812784.1"/>
    <property type="molecule type" value="Genomic_DNA"/>
</dbReference>
<gene>
    <name evidence="3" type="ORF">ACJIZ3_014052</name>
</gene>
<dbReference type="SUPFAM" id="SSF52266">
    <property type="entry name" value="SGNH hydrolase"/>
    <property type="match status" value="1"/>
</dbReference>
<dbReference type="PANTHER" id="PTHR22835:SF683">
    <property type="entry name" value="OS05G0506800 PROTEIN"/>
    <property type="match status" value="1"/>
</dbReference>
<reference evidence="3 4" key="1">
    <citation type="submission" date="2024-12" db="EMBL/GenBank/DDBJ databases">
        <title>The unique morphological basis and parallel evolutionary history of personate flowers in Penstemon.</title>
        <authorList>
            <person name="Depatie T.H."/>
            <person name="Wessinger C.A."/>
        </authorList>
    </citation>
    <scope>NUCLEOTIDE SEQUENCE [LARGE SCALE GENOMIC DNA]</scope>
    <source>
        <strain evidence="3">WTNN_2</strain>
        <tissue evidence="3">Leaf</tissue>
    </source>
</reference>
<evidence type="ECO:0000313" key="3">
    <source>
        <dbReference type="EMBL" id="KAL3812784.1"/>
    </source>
</evidence>
<dbReference type="Gene3D" id="3.40.50.1110">
    <property type="entry name" value="SGNH hydrolase"/>
    <property type="match status" value="2"/>
</dbReference>
<accession>A0ABD3RIE6</accession>
<protein>
    <submittedName>
        <fullName evidence="3">Uncharacterized protein</fullName>
    </submittedName>
</protein>
<comment type="caution">
    <text evidence="3">The sequence shown here is derived from an EMBL/GenBank/DDBJ whole genome shotgun (WGS) entry which is preliminary data.</text>
</comment>
<evidence type="ECO:0000256" key="1">
    <source>
        <dbReference type="ARBA" id="ARBA00008668"/>
    </source>
</evidence>
<keyword evidence="2" id="KW-0732">Signal</keyword>
<feature type="signal peptide" evidence="2">
    <location>
        <begin position="1"/>
        <end position="25"/>
    </location>
</feature>
<evidence type="ECO:0000313" key="4">
    <source>
        <dbReference type="Proteomes" id="UP001634393"/>
    </source>
</evidence>
<proteinExistence type="inferred from homology"/>
<dbReference type="Proteomes" id="UP001634393">
    <property type="component" value="Unassembled WGS sequence"/>
</dbReference>
<dbReference type="PROSITE" id="PS01098">
    <property type="entry name" value="LIPASE_GDSL_SER"/>
    <property type="match status" value="1"/>
</dbReference>
<feature type="chain" id="PRO_5044793935" evidence="2">
    <location>
        <begin position="26"/>
        <end position="235"/>
    </location>
</feature>
<organism evidence="3 4">
    <name type="scientific">Penstemon smallii</name>
    <dbReference type="NCBI Taxonomy" id="265156"/>
    <lineage>
        <taxon>Eukaryota</taxon>
        <taxon>Viridiplantae</taxon>
        <taxon>Streptophyta</taxon>
        <taxon>Embryophyta</taxon>
        <taxon>Tracheophyta</taxon>
        <taxon>Spermatophyta</taxon>
        <taxon>Magnoliopsida</taxon>
        <taxon>eudicotyledons</taxon>
        <taxon>Gunneridae</taxon>
        <taxon>Pentapetalae</taxon>
        <taxon>asterids</taxon>
        <taxon>lamiids</taxon>
        <taxon>Lamiales</taxon>
        <taxon>Plantaginaceae</taxon>
        <taxon>Cheloneae</taxon>
        <taxon>Penstemon</taxon>
    </lineage>
</organism>
<comment type="similarity">
    <text evidence="1">Belongs to the 'GDSL' lipolytic enzyme family.</text>
</comment>
<evidence type="ECO:0000256" key="2">
    <source>
        <dbReference type="SAM" id="SignalP"/>
    </source>
</evidence>
<sequence length="235" mass="26214">MDVTSLLSKIILFALTTLLIISASAGNCINSIIGFGDSLTDTGNGFHFVLEYNPPPYFTLPPYGDTFFNRPTGRVSDGRLIIDFIGNFPIGCSATYLTQFASTNEEDYDSTTGCIKWLNRFSQYHNHLLQRELRRIRELHPKTTIIYGDYYNAAMKMYRSPEIYACCGGGGLYNFNFSVQCGHPSSVSCVDPSSYMNWDGMHFTDVAAKWIAKSVLTHVGTICDRPSSQAGVYDH</sequence>
<dbReference type="PANTHER" id="PTHR22835">
    <property type="entry name" value="ZINC FINGER FYVE DOMAIN CONTAINING PROTEIN"/>
    <property type="match status" value="1"/>
</dbReference>
<dbReference type="InterPro" id="IPR008265">
    <property type="entry name" value="Lipase_GDSL_AS"/>
</dbReference>
<keyword evidence="4" id="KW-1185">Reference proteome</keyword>
<dbReference type="InterPro" id="IPR036514">
    <property type="entry name" value="SGNH_hydro_sf"/>
</dbReference>
<name>A0ABD3RIE6_9LAMI</name>
<dbReference type="AlphaFoldDB" id="A0ABD3RIE6"/>